<reference evidence="2" key="1">
    <citation type="submission" date="2022-05" db="EMBL/GenBank/DDBJ databases">
        <title>The Musa troglodytarum L. genome provides insights into the mechanism of non-climacteric behaviour and enrichment of carotenoids.</title>
        <authorList>
            <person name="Wang J."/>
        </authorList>
    </citation>
    <scope>NUCLEOTIDE SEQUENCE</scope>
    <source>
        <tissue evidence="2">Leaf</tissue>
    </source>
</reference>
<dbReference type="AlphaFoldDB" id="A0A9E7K738"/>
<protein>
    <submittedName>
        <fullName evidence="2">Uncharacterized protein</fullName>
    </submittedName>
</protein>
<dbReference type="PANTHER" id="PTHR33133:SF24">
    <property type="entry name" value="OS01G0800300 PROTEIN"/>
    <property type="match status" value="1"/>
</dbReference>
<dbReference type="PANTHER" id="PTHR33133">
    <property type="entry name" value="OS08G0107100 PROTEIN-RELATED"/>
    <property type="match status" value="1"/>
</dbReference>
<evidence type="ECO:0000256" key="1">
    <source>
        <dbReference type="SAM" id="Phobius"/>
    </source>
</evidence>
<dbReference type="EMBL" id="CP097508">
    <property type="protein sequence ID" value="URE09023.1"/>
    <property type="molecule type" value="Genomic_DNA"/>
</dbReference>
<proteinExistence type="predicted"/>
<dbReference type="OrthoDB" id="1908649at2759"/>
<evidence type="ECO:0000313" key="3">
    <source>
        <dbReference type="Proteomes" id="UP001055439"/>
    </source>
</evidence>
<feature type="transmembrane region" description="Helical" evidence="1">
    <location>
        <begin position="58"/>
        <end position="81"/>
    </location>
</feature>
<sequence>MAKRRDVLRGRPRMASALVFAYLGACGLNGALFRAIVVKGPREEGSLGVTSVSIKVLIGRALVAVLVVVSLLVQSVFYYVCKSCHHEQIDKGALYDHLGGYLGEYVPLKPYDHEVG</sequence>
<dbReference type="Proteomes" id="UP001055439">
    <property type="component" value="Chromosome 6"/>
</dbReference>
<gene>
    <name evidence="2" type="ORF">MUK42_28587</name>
</gene>
<name>A0A9E7K738_9LILI</name>
<keyword evidence="1" id="KW-0472">Membrane</keyword>
<evidence type="ECO:0000313" key="2">
    <source>
        <dbReference type="EMBL" id="URE09023.1"/>
    </source>
</evidence>
<organism evidence="2 3">
    <name type="scientific">Musa troglodytarum</name>
    <name type="common">fe'i banana</name>
    <dbReference type="NCBI Taxonomy" id="320322"/>
    <lineage>
        <taxon>Eukaryota</taxon>
        <taxon>Viridiplantae</taxon>
        <taxon>Streptophyta</taxon>
        <taxon>Embryophyta</taxon>
        <taxon>Tracheophyta</taxon>
        <taxon>Spermatophyta</taxon>
        <taxon>Magnoliopsida</taxon>
        <taxon>Liliopsida</taxon>
        <taxon>Zingiberales</taxon>
        <taxon>Musaceae</taxon>
        <taxon>Musa</taxon>
    </lineage>
</organism>
<keyword evidence="3" id="KW-1185">Reference proteome</keyword>
<keyword evidence="1" id="KW-0812">Transmembrane</keyword>
<accession>A0A9E7K738</accession>
<keyword evidence="1" id="KW-1133">Transmembrane helix</keyword>